<dbReference type="InterPro" id="IPR023772">
    <property type="entry name" value="DNA-bd_HTH_TetR-type_CS"/>
</dbReference>
<dbReference type="GO" id="GO:0003700">
    <property type="term" value="F:DNA-binding transcription factor activity"/>
    <property type="evidence" value="ECO:0007669"/>
    <property type="project" value="TreeGrafter"/>
</dbReference>
<dbReference type="PANTHER" id="PTHR30055:SF234">
    <property type="entry name" value="HTH-TYPE TRANSCRIPTIONAL REGULATOR BETI"/>
    <property type="match status" value="1"/>
</dbReference>
<dbReference type="GO" id="GO:0000976">
    <property type="term" value="F:transcription cis-regulatory region binding"/>
    <property type="evidence" value="ECO:0007669"/>
    <property type="project" value="TreeGrafter"/>
</dbReference>
<proteinExistence type="predicted"/>
<dbReference type="Pfam" id="PF00440">
    <property type="entry name" value="TetR_N"/>
    <property type="match status" value="1"/>
</dbReference>
<organism evidence="6 7">
    <name type="scientific">Candidatus Sulfotelmatobacter kueseliae</name>
    <dbReference type="NCBI Taxonomy" id="2042962"/>
    <lineage>
        <taxon>Bacteria</taxon>
        <taxon>Pseudomonadati</taxon>
        <taxon>Acidobacteriota</taxon>
        <taxon>Terriglobia</taxon>
        <taxon>Terriglobales</taxon>
        <taxon>Candidatus Korobacteraceae</taxon>
        <taxon>Candidatus Sulfotelmatobacter</taxon>
    </lineage>
</organism>
<dbReference type="SUPFAM" id="SSF48498">
    <property type="entry name" value="Tetracyclin repressor-like, C-terminal domain"/>
    <property type="match status" value="1"/>
</dbReference>
<evidence type="ECO:0000313" key="6">
    <source>
        <dbReference type="EMBL" id="SPF38400.1"/>
    </source>
</evidence>
<evidence type="ECO:0000256" key="4">
    <source>
        <dbReference type="PROSITE-ProRule" id="PRU00335"/>
    </source>
</evidence>
<reference evidence="7" key="1">
    <citation type="submission" date="2018-02" db="EMBL/GenBank/DDBJ databases">
        <authorList>
            <person name="Hausmann B."/>
        </authorList>
    </citation>
    <scope>NUCLEOTIDE SEQUENCE [LARGE SCALE GENOMIC DNA]</scope>
    <source>
        <strain evidence="7">Peat soil MAG SbA1</strain>
    </source>
</reference>
<dbReference type="PRINTS" id="PR00455">
    <property type="entry name" value="HTHTETR"/>
</dbReference>
<sequence>MGRRERRAAETRLRLFRCALQLFSERGFSNVTVEDITESADVGKGTFFNYFDSKEHVLGVMAEIQIGKVREALTQAEAGERPIRSVLQHLFKHLAEEPGRSPDLARTLISSFLASKRVRVLVHEHMARGRRSLAAIFAIGQQSGEIDPRLKKENLARLLQQQVLGTILLWSLRGELRLESAMENTFQHFWRAIARPSAEERQ</sequence>
<evidence type="ECO:0000256" key="1">
    <source>
        <dbReference type="ARBA" id="ARBA00023015"/>
    </source>
</evidence>
<dbReference type="InterPro" id="IPR050109">
    <property type="entry name" value="HTH-type_TetR-like_transc_reg"/>
</dbReference>
<dbReference type="Gene3D" id="1.10.357.10">
    <property type="entry name" value="Tetracycline Repressor, domain 2"/>
    <property type="match status" value="1"/>
</dbReference>
<protein>
    <submittedName>
        <fullName evidence="6">Transcriptional regulator, TetR family</fullName>
    </submittedName>
</protein>
<evidence type="ECO:0000256" key="3">
    <source>
        <dbReference type="ARBA" id="ARBA00023163"/>
    </source>
</evidence>
<dbReference type="InterPro" id="IPR036271">
    <property type="entry name" value="Tet_transcr_reg_TetR-rel_C_sf"/>
</dbReference>
<dbReference type="InterPro" id="IPR001647">
    <property type="entry name" value="HTH_TetR"/>
</dbReference>
<dbReference type="AlphaFoldDB" id="A0A2U3KFW1"/>
<keyword evidence="1" id="KW-0805">Transcription regulation</keyword>
<accession>A0A2U3KFW1</accession>
<keyword evidence="2 4" id="KW-0238">DNA-binding</keyword>
<evidence type="ECO:0000259" key="5">
    <source>
        <dbReference type="PROSITE" id="PS50977"/>
    </source>
</evidence>
<dbReference type="PANTHER" id="PTHR30055">
    <property type="entry name" value="HTH-TYPE TRANSCRIPTIONAL REGULATOR RUTR"/>
    <property type="match status" value="1"/>
</dbReference>
<dbReference type="PROSITE" id="PS01081">
    <property type="entry name" value="HTH_TETR_1"/>
    <property type="match status" value="1"/>
</dbReference>
<dbReference type="PROSITE" id="PS50977">
    <property type="entry name" value="HTH_TETR_2"/>
    <property type="match status" value="1"/>
</dbReference>
<evidence type="ECO:0000256" key="2">
    <source>
        <dbReference type="ARBA" id="ARBA00023125"/>
    </source>
</evidence>
<name>A0A2U3KFW1_9BACT</name>
<keyword evidence="3" id="KW-0804">Transcription</keyword>
<evidence type="ECO:0000313" key="7">
    <source>
        <dbReference type="Proteomes" id="UP000238701"/>
    </source>
</evidence>
<gene>
    <name evidence="6" type="ORF">SBA1_20101</name>
</gene>
<dbReference type="SUPFAM" id="SSF46689">
    <property type="entry name" value="Homeodomain-like"/>
    <property type="match status" value="1"/>
</dbReference>
<dbReference type="Proteomes" id="UP000238701">
    <property type="component" value="Unassembled WGS sequence"/>
</dbReference>
<feature type="domain" description="HTH tetR-type" evidence="5">
    <location>
        <begin position="9"/>
        <end position="69"/>
    </location>
</feature>
<dbReference type="InterPro" id="IPR009057">
    <property type="entry name" value="Homeodomain-like_sf"/>
</dbReference>
<dbReference type="EMBL" id="OMOD01000111">
    <property type="protein sequence ID" value="SPF38400.1"/>
    <property type="molecule type" value="Genomic_DNA"/>
</dbReference>
<feature type="DNA-binding region" description="H-T-H motif" evidence="4">
    <location>
        <begin position="32"/>
        <end position="51"/>
    </location>
</feature>